<comment type="function">
    <text evidence="1">Specifically methylates the guanosine in position 1516 of 16S rRNA.</text>
</comment>
<dbReference type="eggNOG" id="COG0500">
    <property type="taxonomic scope" value="Bacteria"/>
</dbReference>
<comment type="subcellular location">
    <subcellularLocation>
        <location evidence="1">Cytoplasm</location>
    </subcellularLocation>
</comment>
<reference evidence="2 3" key="1">
    <citation type="submission" date="2011-06" db="EMBL/GenBank/DDBJ databases">
        <title>Genomic sequence of Methylobacter tundripaludum SV96.</title>
        <authorList>
            <consortium name="US DOE Joint Genome Institute"/>
            <person name="Lucas S."/>
            <person name="Han J."/>
            <person name="Lapidus A."/>
            <person name="Cheng J.-F."/>
            <person name="Goodwin L."/>
            <person name="Pitluck S."/>
            <person name="Held B."/>
            <person name="Detter J.C."/>
            <person name="Han C."/>
            <person name="Tapia R."/>
            <person name="Land M."/>
            <person name="Hauser L."/>
            <person name="Kyrpides N."/>
            <person name="Ivanova N."/>
            <person name="Ovchinnikova G."/>
            <person name="Pagani I."/>
            <person name="Klotz M.G."/>
            <person name="Dispirito A.A."/>
            <person name="Murrell J.C."/>
            <person name="Dunfield P."/>
            <person name="Kalyuzhnaya M.G."/>
            <person name="Svenning M."/>
            <person name="Trotsenko Y.A."/>
            <person name="Stein L.Y."/>
            <person name="Woyke T."/>
        </authorList>
    </citation>
    <scope>NUCLEOTIDE SEQUENCE [LARGE SCALE GENOMIC DNA]</scope>
    <source>
        <strain evidence="3">ATCC BAA-1195 / DSM 17260 / SV96</strain>
    </source>
</reference>
<protein>
    <recommendedName>
        <fullName evidence="1">Ribosomal RNA small subunit methyltransferase J</fullName>
        <ecNumber evidence="1">2.1.1.242</ecNumber>
    </recommendedName>
    <alternativeName>
        <fullName evidence="1">16S rRNA m2G1516 methyltransferase</fullName>
    </alternativeName>
    <alternativeName>
        <fullName evidence="1">rRNA (guanine-N(2)-)-methyltransferase</fullName>
    </alternativeName>
</protein>
<dbReference type="PANTHER" id="PTHR36112">
    <property type="entry name" value="RIBOSOMAL RNA SMALL SUBUNIT METHYLTRANSFERASE J"/>
    <property type="match status" value="1"/>
</dbReference>
<evidence type="ECO:0000313" key="2">
    <source>
        <dbReference type="EMBL" id="EGW19872.1"/>
    </source>
</evidence>
<dbReference type="PANTHER" id="PTHR36112:SF1">
    <property type="entry name" value="RIBOSOMAL RNA SMALL SUBUNIT METHYLTRANSFERASE J"/>
    <property type="match status" value="1"/>
</dbReference>
<organism evidence="2 3">
    <name type="scientific">Methylobacter tundripaludum (strain ATCC BAA-1195 / DSM 17260 / SV96)</name>
    <dbReference type="NCBI Taxonomy" id="697282"/>
    <lineage>
        <taxon>Bacteria</taxon>
        <taxon>Pseudomonadati</taxon>
        <taxon>Pseudomonadota</taxon>
        <taxon>Gammaproteobacteria</taxon>
        <taxon>Methylococcales</taxon>
        <taxon>Methylococcaceae</taxon>
        <taxon>Methylobacter</taxon>
    </lineage>
</organism>
<comment type="caution">
    <text evidence="1">Lacks conserved residue(s) required for the propagation of feature annotation.</text>
</comment>
<feature type="binding site" evidence="1">
    <location>
        <position position="183"/>
    </location>
    <ligand>
        <name>S-adenosyl-L-methionine</name>
        <dbReference type="ChEBI" id="CHEBI:59789"/>
    </ligand>
</feature>
<dbReference type="Proteomes" id="UP000004664">
    <property type="component" value="Unassembled WGS sequence"/>
</dbReference>
<dbReference type="GO" id="GO:0005737">
    <property type="term" value="C:cytoplasm"/>
    <property type="evidence" value="ECO:0007669"/>
    <property type="project" value="UniProtKB-SubCell"/>
</dbReference>
<feature type="binding site" evidence="1">
    <location>
        <begin position="129"/>
        <end position="130"/>
    </location>
    <ligand>
        <name>S-adenosyl-L-methionine</name>
        <dbReference type="ChEBI" id="CHEBI:59789"/>
    </ligand>
</feature>
<dbReference type="AlphaFoldDB" id="G3J2B6"/>
<dbReference type="EC" id="2.1.1.242" evidence="1"/>
<dbReference type="RefSeq" id="WP_006894082.1">
    <property type="nucleotide sequence ID" value="NZ_JH109154.1"/>
</dbReference>
<dbReference type="HAMAP" id="MF_01523">
    <property type="entry name" value="16SrRNA_methyltr_J"/>
    <property type="match status" value="1"/>
</dbReference>
<name>G3J2B6_METTV</name>
<comment type="catalytic activity">
    <reaction evidence="1">
        <text>guanosine(1516) in 16S rRNA + S-adenosyl-L-methionine = N(2)-methylguanosine(1516) in 16S rRNA + S-adenosyl-L-homocysteine + H(+)</text>
        <dbReference type="Rhea" id="RHEA:43220"/>
        <dbReference type="Rhea" id="RHEA-COMP:10412"/>
        <dbReference type="Rhea" id="RHEA-COMP:10413"/>
        <dbReference type="ChEBI" id="CHEBI:15378"/>
        <dbReference type="ChEBI" id="CHEBI:57856"/>
        <dbReference type="ChEBI" id="CHEBI:59789"/>
        <dbReference type="ChEBI" id="CHEBI:74269"/>
        <dbReference type="ChEBI" id="CHEBI:74481"/>
        <dbReference type="EC" id="2.1.1.242"/>
    </reaction>
</comment>
<dbReference type="Gene3D" id="3.40.50.150">
    <property type="entry name" value="Vaccinia Virus protein VP39"/>
    <property type="match status" value="1"/>
</dbReference>
<keyword evidence="1" id="KW-0698">rRNA processing</keyword>
<gene>
    <name evidence="1" type="primary">rsmJ</name>
    <name evidence="2" type="ORF">Mettu_2992</name>
</gene>
<accession>G3J2B6</accession>
<keyword evidence="1" id="KW-0963">Cytoplasm</keyword>
<dbReference type="InterPro" id="IPR007536">
    <property type="entry name" value="16SrRNA_methylTrfase_J"/>
</dbReference>
<comment type="similarity">
    <text evidence="1">Belongs to the methyltransferase superfamily. RsmJ family.</text>
</comment>
<dbReference type="GO" id="GO:0008990">
    <property type="term" value="F:rRNA (guanine-N2-)-methyltransferase activity"/>
    <property type="evidence" value="ECO:0007669"/>
    <property type="project" value="UniProtKB-UniRule"/>
</dbReference>
<dbReference type="SUPFAM" id="SSF53335">
    <property type="entry name" value="S-adenosyl-L-methionine-dependent methyltransferases"/>
    <property type="match status" value="1"/>
</dbReference>
<evidence type="ECO:0000256" key="1">
    <source>
        <dbReference type="HAMAP-Rule" id="MF_01523"/>
    </source>
</evidence>
<dbReference type="EMBL" id="JH109154">
    <property type="protein sequence ID" value="EGW19872.1"/>
    <property type="molecule type" value="Genomic_DNA"/>
</dbReference>
<dbReference type="STRING" id="697282.Mettu_2992"/>
<dbReference type="OrthoDB" id="3191794at2"/>
<evidence type="ECO:0000313" key="3">
    <source>
        <dbReference type="Proteomes" id="UP000004664"/>
    </source>
</evidence>
<dbReference type="CDD" id="cd02440">
    <property type="entry name" value="AdoMet_MTases"/>
    <property type="match status" value="1"/>
</dbReference>
<dbReference type="HOGENOM" id="CLU_076324_0_1_6"/>
<proteinExistence type="inferred from homology"/>
<keyword evidence="1" id="KW-0808">Transferase</keyword>
<dbReference type="Pfam" id="PF04445">
    <property type="entry name" value="SAM_MT"/>
    <property type="match status" value="1"/>
</dbReference>
<sequence length="260" mass="29003">MTTEASSQKYAGKLAVLYQGQGDSLPFQQLAERLGVPLHRSISDTQEDFFLSWRDGCLKLLDKELLKKGGLVVDIEPRNGEQRSWPAPKDGALAQALGRKTRTVVDATTGWGQDSLHIFRMGYELLCIERSPVMAELLTDGFARLAQQDWMLRLNLESPRLLQGNAIELLAHLESPPDCIYLDPMFPPKRKKSALAKKSMMVLRDLLGDDQDKEQLFEAALSAAGKRVVVKSPDYAEPLGGKPSQSFQGKLLRYDVYLKG</sequence>
<dbReference type="InterPro" id="IPR029063">
    <property type="entry name" value="SAM-dependent_MTases_sf"/>
</dbReference>
<keyword evidence="3" id="KW-1185">Reference proteome</keyword>
<keyword evidence="1" id="KW-0949">S-adenosyl-L-methionine</keyword>
<keyword evidence="1" id="KW-0489">Methyltransferase</keyword>